<keyword evidence="1" id="KW-1133">Transmembrane helix</keyword>
<accession>A0A0A9W158</accession>
<evidence type="ECO:0000256" key="1">
    <source>
        <dbReference type="SAM" id="Phobius"/>
    </source>
</evidence>
<dbReference type="AlphaFoldDB" id="A0A0A9W158"/>
<gene>
    <name evidence="2" type="ORF">CM83_24435</name>
</gene>
<protein>
    <submittedName>
        <fullName evidence="2">Uncharacterized protein</fullName>
    </submittedName>
</protein>
<name>A0A0A9W158_LYGHE</name>
<dbReference type="EMBL" id="GBHO01042463">
    <property type="protein sequence ID" value="JAG01141.1"/>
    <property type="molecule type" value="Transcribed_RNA"/>
</dbReference>
<feature type="non-terminal residue" evidence="2">
    <location>
        <position position="1"/>
    </location>
</feature>
<organism evidence="2">
    <name type="scientific">Lygus hesperus</name>
    <name type="common">Western plant bug</name>
    <dbReference type="NCBI Taxonomy" id="30085"/>
    <lineage>
        <taxon>Eukaryota</taxon>
        <taxon>Metazoa</taxon>
        <taxon>Ecdysozoa</taxon>
        <taxon>Arthropoda</taxon>
        <taxon>Hexapoda</taxon>
        <taxon>Insecta</taxon>
        <taxon>Pterygota</taxon>
        <taxon>Neoptera</taxon>
        <taxon>Paraneoptera</taxon>
        <taxon>Hemiptera</taxon>
        <taxon>Heteroptera</taxon>
        <taxon>Panheteroptera</taxon>
        <taxon>Cimicomorpha</taxon>
        <taxon>Miridae</taxon>
        <taxon>Mirini</taxon>
        <taxon>Lygus</taxon>
    </lineage>
</organism>
<keyword evidence="1" id="KW-0472">Membrane</keyword>
<evidence type="ECO:0000313" key="2">
    <source>
        <dbReference type="EMBL" id="JAG01141.1"/>
    </source>
</evidence>
<reference evidence="2" key="1">
    <citation type="journal article" date="2014" name="PLoS ONE">
        <title>Transcriptome-Based Identification of ABC Transporters in the Western Tarnished Plant Bug Lygus hesperus.</title>
        <authorList>
            <person name="Hull J.J."/>
            <person name="Chaney K."/>
            <person name="Geib S.M."/>
            <person name="Fabrick J.A."/>
            <person name="Brent C.S."/>
            <person name="Walsh D."/>
            <person name="Lavine L.C."/>
        </authorList>
    </citation>
    <scope>NUCLEOTIDE SEQUENCE</scope>
</reference>
<sequence>SAICYHQSFLPLFCWIIFVPSCYLAVSFLIFTDSAKFYFYSYFLCSNFSLCVSQKRFSSSLFFYLLRPTQVTPALFVCNLRKALFLRTMPSNDKTTCRTFRKEVTVLDNVVQKTLRGGSLMRVYKEVQYVCDQCDLRSPDFRSLRYHTFEGVNEEKLA</sequence>
<reference evidence="2" key="2">
    <citation type="submission" date="2014-07" db="EMBL/GenBank/DDBJ databases">
        <authorList>
            <person name="Hull J."/>
        </authorList>
    </citation>
    <scope>NUCLEOTIDE SEQUENCE</scope>
</reference>
<feature type="transmembrane region" description="Helical" evidence="1">
    <location>
        <begin position="12"/>
        <end position="31"/>
    </location>
</feature>
<keyword evidence="1" id="KW-0812">Transmembrane</keyword>
<proteinExistence type="predicted"/>